<keyword evidence="2" id="KW-0489">Methyltransferase</keyword>
<dbReference type="AlphaFoldDB" id="A0A1F6BN78"/>
<reference evidence="2 3" key="1">
    <citation type="journal article" date="2016" name="Nat. Commun.">
        <title>Thousands of microbial genomes shed light on interconnected biogeochemical processes in an aquifer system.</title>
        <authorList>
            <person name="Anantharaman K."/>
            <person name="Brown C.T."/>
            <person name="Hug L.A."/>
            <person name="Sharon I."/>
            <person name="Castelle C.J."/>
            <person name="Probst A.J."/>
            <person name="Thomas B.C."/>
            <person name="Singh A."/>
            <person name="Wilkins M.J."/>
            <person name="Karaoz U."/>
            <person name="Brodie E.L."/>
            <person name="Williams K.H."/>
            <person name="Hubbard S.S."/>
            <person name="Banfield J.F."/>
        </authorList>
    </citation>
    <scope>NUCLEOTIDE SEQUENCE [LARGE SCALE GENOMIC DNA]</scope>
</reference>
<dbReference type="CDD" id="cd02440">
    <property type="entry name" value="AdoMet_MTases"/>
    <property type="match status" value="1"/>
</dbReference>
<dbReference type="Proteomes" id="UP000178825">
    <property type="component" value="Unassembled WGS sequence"/>
</dbReference>
<dbReference type="Gene3D" id="3.40.50.150">
    <property type="entry name" value="Vaccinia Virus protein VP39"/>
    <property type="match status" value="1"/>
</dbReference>
<feature type="domain" description="Methyltransferase type 11" evidence="1">
    <location>
        <begin position="34"/>
        <end position="82"/>
    </location>
</feature>
<dbReference type="STRING" id="1798470.A3D55_00380"/>
<dbReference type="Pfam" id="PF08241">
    <property type="entry name" value="Methyltransf_11"/>
    <property type="match status" value="1"/>
</dbReference>
<gene>
    <name evidence="2" type="ORF">A3D55_00380</name>
</gene>
<evidence type="ECO:0000313" key="3">
    <source>
        <dbReference type="Proteomes" id="UP000178825"/>
    </source>
</evidence>
<comment type="caution">
    <text evidence="2">The sequence shown here is derived from an EMBL/GenBank/DDBJ whole genome shotgun (WGS) entry which is preliminary data.</text>
</comment>
<name>A0A1F6BN78_9BACT</name>
<dbReference type="InterPro" id="IPR013216">
    <property type="entry name" value="Methyltransf_11"/>
</dbReference>
<dbReference type="SUPFAM" id="SSF53335">
    <property type="entry name" value="S-adenosyl-L-methionine-dependent methyltransferases"/>
    <property type="match status" value="1"/>
</dbReference>
<evidence type="ECO:0000259" key="1">
    <source>
        <dbReference type="Pfam" id="PF08241"/>
    </source>
</evidence>
<protein>
    <submittedName>
        <fullName evidence="2">Methyltransferase</fullName>
    </submittedName>
</protein>
<accession>A0A1F6BN78</accession>
<dbReference type="InterPro" id="IPR029063">
    <property type="entry name" value="SAM-dependent_MTases_sf"/>
</dbReference>
<keyword evidence="2" id="KW-0808">Transferase</keyword>
<organism evidence="2 3">
    <name type="scientific">Candidatus Jorgensenbacteria bacterium RIFCSPHIGHO2_02_FULL_45_20</name>
    <dbReference type="NCBI Taxonomy" id="1798470"/>
    <lineage>
        <taxon>Bacteria</taxon>
        <taxon>Candidatus Joergenseniibacteriota</taxon>
    </lineage>
</organism>
<dbReference type="GO" id="GO:0032259">
    <property type="term" value="P:methylation"/>
    <property type="evidence" value="ECO:0007669"/>
    <property type="project" value="UniProtKB-KW"/>
</dbReference>
<sequence length="186" mass="21608">MAKKPLNIHLGCGERNIPGFTNVDLGKFSHIHYRHSIDNLPMFKSGSADLIYSSHAFEYFDRLEAEKVLKEWGRILKRGGVLRLAVPDFEAMLVVYKKYKELKKILGPLFGRWSVVGSKKIIYHKTVYDFKDLKELLGKNGFRDVKRYNWRKTIHKGFDDHSQAYVPHMDKDNGLLISLNVEAKKK</sequence>
<dbReference type="EMBL" id="MFKJ01000024">
    <property type="protein sequence ID" value="OGG38371.1"/>
    <property type="molecule type" value="Genomic_DNA"/>
</dbReference>
<proteinExistence type="predicted"/>
<dbReference type="GO" id="GO:0008757">
    <property type="term" value="F:S-adenosylmethionine-dependent methyltransferase activity"/>
    <property type="evidence" value="ECO:0007669"/>
    <property type="project" value="InterPro"/>
</dbReference>
<evidence type="ECO:0000313" key="2">
    <source>
        <dbReference type="EMBL" id="OGG38371.1"/>
    </source>
</evidence>